<evidence type="ECO:0000313" key="1">
    <source>
        <dbReference type="EMBL" id="QJH95800.1"/>
    </source>
</evidence>
<dbReference type="AlphaFoldDB" id="A0A6M3XD37"/>
<protein>
    <recommendedName>
        <fullName evidence="2">Tail protein</fullName>
    </recommendedName>
</protein>
<dbReference type="EMBL" id="MT144629">
    <property type="protein sequence ID" value="QJH95800.1"/>
    <property type="molecule type" value="Genomic_DNA"/>
</dbReference>
<gene>
    <name evidence="1" type="ORF">TM448B00537_0020</name>
</gene>
<accession>A0A6M3XD37</accession>
<proteinExistence type="predicted"/>
<evidence type="ECO:0008006" key="2">
    <source>
        <dbReference type="Google" id="ProtNLM"/>
    </source>
</evidence>
<reference evidence="1" key="1">
    <citation type="submission" date="2020-03" db="EMBL/GenBank/DDBJ databases">
        <title>The deep terrestrial virosphere.</title>
        <authorList>
            <person name="Holmfeldt K."/>
            <person name="Nilsson E."/>
            <person name="Simone D."/>
            <person name="Lopez-Fernandez M."/>
            <person name="Wu X."/>
            <person name="de Brujin I."/>
            <person name="Lundin D."/>
            <person name="Andersson A."/>
            <person name="Bertilsson S."/>
            <person name="Dopson M."/>
        </authorList>
    </citation>
    <scope>NUCLEOTIDE SEQUENCE</scope>
    <source>
        <strain evidence="1">TM448B00537</strain>
    </source>
</reference>
<organism evidence="1">
    <name type="scientific">viral metagenome</name>
    <dbReference type="NCBI Taxonomy" id="1070528"/>
    <lineage>
        <taxon>unclassified sequences</taxon>
        <taxon>metagenomes</taxon>
        <taxon>organismal metagenomes</taxon>
    </lineage>
</organism>
<name>A0A6M3XD37_9ZZZZ</name>
<sequence length="538" mass="54543">MAQARRDANYITTILGVSNADGVTPVVIWADPTTHRLLVDLPGGSGTVTSVSVVTANGVSGTVATPTTTPAITLTLGAITPSAVQVSGLTASEIVGTDASKNLASLAVATYPSLTELTFLKGVTSAIQTQITAKMTNPMTTGGDLIYGGASGVATRLANGTAGQVLQSNGTTLAPTWGAAGAGDMILVSVQTVTGAKTFNDTKFLLRNVANTFNGSFVNTNTADRIYTLKDAAGTLAFTSDITGINSGTNTGDQTITLTGGVTGSGTGSFAATVVTNANLTGVVTSTGNATAIADAALSIAKTSGLQTALDAKEATANKDASGGYAGLTLFKINFKNALNTIISFFTNANTVSRTYTFQDRDGTIADDTDLALKANLASPTFTGTVGGITSTMVGLGNVDNTSNATERAATATLTNKTLTTPTISKPVMSATNPTAQTYTPAAAGTATLDLSLSNSHFITMPAGNITIALSSDTSNQPFIVRILQDATGSRTVTWFATIKWAGGTAPTLTTTASKADTFGFIRTTANQYDGFIVGQNC</sequence>